<dbReference type="EMBL" id="CM046105">
    <property type="protein sequence ID" value="KAI8434649.1"/>
    <property type="molecule type" value="Genomic_DNA"/>
</dbReference>
<gene>
    <name evidence="1" type="ORF">MSG28_003182</name>
</gene>
<protein>
    <submittedName>
        <fullName evidence="1">Uncharacterized protein</fullName>
    </submittedName>
</protein>
<reference evidence="1 2" key="1">
    <citation type="journal article" date="2022" name="Genome Biol. Evol.">
        <title>The Spruce Budworm Genome: Reconstructing the Evolutionary History of Antifreeze Proteins.</title>
        <authorList>
            <person name="Beliveau C."/>
            <person name="Gagne P."/>
            <person name="Picq S."/>
            <person name="Vernygora O."/>
            <person name="Keeling C.I."/>
            <person name="Pinkney K."/>
            <person name="Doucet D."/>
            <person name="Wen F."/>
            <person name="Johnston J.S."/>
            <person name="Maaroufi H."/>
            <person name="Boyle B."/>
            <person name="Laroche J."/>
            <person name="Dewar K."/>
            <person name="Juretic N."/>
            <person name="Blackburn G."/>
            <person name="Nisole A."/>
            <person name="Brunet B."/>
            <person name="Brandao M."/>
            <person name="Lumley L."/>
            <person name="Duan J."/>
            <person name="Quan G."/>
            <person name="Lucarotti C.J."/>
            <person name="Roe A.D."/>
            <person name="Sperling F.A.H."/>
            <person name="Levesque R.C."/>
            <person name="Cusson M."/>
        </authorList>
    </citation>
    <scope>NUCLEOTIDE SEQUENCE [LARGE SCALE GENOMIC DNA]</scope>
    <source>
        <strain evidence="1">Glfc:IPQL:Cfum</strain>
    </source>
</reference>
<sequence length="1056" mass="117729">MEVKKIQPASDEELKSCFPDLPSGPLDGFRKKASFDWRRMKLAYDNINAINTKNKVWSFMESHPLFKHQEATPTLDEQRQIATKRMYVIHNVDFVPLEEIADDPRLFQAFTEAIFMFDSSVAVKLSLTFRMFSNTIRGSGREHHFHLIEDNDNGKIGGCFALTEIAHGSNAKGMRTTATYDVEQRCFIMHTPDFEAAKCWLIDCAGVTLRKSMSGKCATHAIVYAKLISKGKNHGLHSFVVPIRDPKTLKPFSGITVGDIGEKIGLNGVDNGFLMFNKYRLPREALLDKLGGVDDNGDYKTPFKDPSKRFGAALGILSGGRVHITSISTNYLQKAIVIAIRYSAVRRQFGPENATEETPVLEYQQQQIRLLPYLAATYAMRVFCNWFGAMHVTMTINSADDNAAARGIEMHALSSAVKPVCGWTARDGIQNCRECCGGHGYLKAAAIGELRNDNDANCTYEGENSMLLQQTSNWLLNVWAKRATPGFADTPFGSIQFLNGAQALLGEKCKWISVKEIVQPANVVHMYKWLTAYMVKITADKVAQLKSQGKDSYEAKNDSQSYNAVTLSVVYGENFIVNHFYKTAVEFNDPACKAVLLKLVSLYGAFLLEKHMATLYIGGFFSGEQGLLLREGILALCAELTPEAVALVDTLAPPDWCLKSVLGQSDGEAYKHIQDSVMTYPGSMTRPEWWRDVVHWETYVPAKFVYADTSVIIKDLEESKDLELVLIDLLNGLARRRDVTCVAIICDAVYLNVFEGALFKRTADVSVLMIVVEEYEDLLSPNFYTLEALRQARKDGCNVYVILLANGLQATRLLRFGDRPIFADKTKNLNGEVLNVVYLDHVPSVIVMTNNDTHKIGGVEIEILNTVAEKMNFKPKLYQALNADTTSGYPAQVNPQVSSARWYTAKQTSPRQPPVHPIPPGATRPGVALHLAVLDLPHPEALTDNSGNLILPFKSLNMWIAVLLVLLITGAIFYGLATFYMNLLQYQSDNRYVDALEKQDDEYAGEKHVGMYLFGDIINSILYTYGMLLVVSLPKLPTGWAIRLLQLAGTGFTAYF</sequence>
<evidence type="ECO:0000313" key="2">
    <source>
        <dbReference type="Proteomes" id="UP001064048"/>
    </source>
</evidence>
<proteinExistence type="predicted"/>
<keyword evidence="2" id="KW-1185">Reference proteome</keyword>
<accession>A0ACC0KE44</accession>
<evidence type="ECO:0000313" key="1">
    <source>
        <dbReference type="EMBL" id="KAI8434649.1"/>
    </source>
</evidence>
<dbReference type="Proteomes" id="UP001064048">
    <property type="component" value="Chromosome 5"/>
</dbReference>
<comment type="caution">
    <text evidence="1">The sequence shown here is derived from an EMBL/GenBank/DDBJ whole genome shotgun (WGS) entry which is preliminary data.</text>
</comment>
<organism evidence="1 2">
    <name type="scientific">Choristoneura fumiferana</name>
    <name type="common">Spruce budworm moth</name>
    <name type="synonym">Archips fumiferana</name>
    <dbReference type="NCBI Taxonomy" id="7141"/>
    <lineage>
        <taxon>Eukaryota</taxon>
        <taxon>Metazoa</taxon>
        <taxon>Ecdysozoa</taxon>
        <taxon>Arthropoda</taxon>
        <taxon>Hexapoda</taxon>
        <taxon>Insecta</taxon>
        <taxon>Pterygota</taxon>
        <taxon>Neoptera</taxon>
        <taxon>Endopterygota</taxon>
        <taxon>Lepidoptera</taxon>
        <taxon>Glossata</taxon>
        <taxon>Ditrysia</taxon>
        <taxon>Tortricoidea</taxon>
        <taxon>Tortricidae</taxon>
        <taxon>Tortricinae</taxon>
        <taxon>Choristoneura</taxon>
    </lineage>
</organism>
<name>A0ACC0KE44_CHOFU</name>